<dbReference type="SUPFAM" id="SSF69189">
    <property type="entry name" value="Penicillin-binding protein associated domain"/>
    <property type="match status" value="1"/>
</dbReference>
<dbReference type="Gene3D" id="3.40.710.10">
    <property type="entry name" value="DD-peptidase/beta-lactamase superfamily"/>
    <property type="match status" value="1"/>
</dbReference>
<gene>
    <name evidence="18" type="ORF">RU97_GL002328</name>
</gene>
<feature type="signal peptide" evidence="16">
    <location>
        <begin position="1"/>
        <end position="31"/>
    </location>
</feature>
<evidence type="ECO:0000259" key="17">
    <source>
        <dbReference type="SMART" id="SM00936"/>
    </source>
</evidence>
<dbReference type="Proteomes" id="UP000181884">
    <property type="component" value="Unassembled WGS sequence"/>
</dbReference>
<evidence type="ECO:0000256" key="3">
    <source>
        <dbReference type="ARBA" id="ARBA00007164"/>
    </source>
</evidence>
<comment type="catalytic activity">
    <reaction evidence="12">
        <text>Preferential cleavage: (Ac)2-L-Lys-D-Ala-|-D-Ala. Also transpeptidation of peptidyl-alanyl moieties that are N-acyl substituents of D-alanine.</text>
        <dbReference type="EC" id="3.4.16.4"/>
    </reaction>
</comment>
<dbReference type="GO" id="GO:0009252">
    <property type="term" value="P:peptidoglycan biosynthetic process"/>
    <property type="evidence" value="ECO:0007669"/>
    <property type="project" value="UniProtKB-UniPathway"/>
</dbReference>
<evidence type="ECO:0000256" key="9">
    <source>
        <dbReference type="ARBA" id="ARBA00022960"/>
    </source>
</evidence>
<evidence type="ECO:0000256" key="16">
    <source>
        <dbReference type="SAM" id="SignalP"/>
    </source>
</evidence>
<feature type="chain" id="PRO_5009879787" description="serine-type D-Ala-D-Ala carboxypeptidase" evidence="16">
    <location>
        <begin position="32"/>
        <end position="431"/>
    </location>
</feature>
<dbReference type="SMART" id="SM00936">
    <property type="entry name" value="PBP5_C"/>
    <property type="match status" value="1"/>
</dbReference>
<keyword evidence="11" id="KW-0961">Cell wall biogenesis/degradation</keyword>
<protein>
    <recommendedName>
        <fullName evidence="4">serine-type D-Ala-D-Ala carboxypeptidase</fullName>
        <ecNumber evidence="4">3.4.16.4</ecNumber>
    </recommendedName>
</protein>
<keyword evidence="6" id="KW-0645">Protease</keyword>
<evidence type="ECO:0000256" key="8">
    <source>
        <dbReference type="ARBA" id="ARBA00022801"/>
    </source>
</evidence>
<sequence>MFKSWIKKGLAICAAGLIGLSTVGGSLTAQAADFSVAASSAIAIDATSGKIFYEQNSQEVRGIASLTKMITLYLTLEAVKDNKISWDDSVTISDYAAEMSQDMELSNVPLYKENQYTVKELFDASAIFSANAAAVSLAEKIAGSEPKFVDMMKEKLTSWGIKDAKLVNATGLNNSYLGDHRYPGSASDAENMMSAQDVAVIARHLITDYPEILKVSSTPTQSFGEGTYAPVEMTNWNWMLKGFDFYKEGVDGLKTGTTELAGACFAGTMIKDDWRIITVVLDATDHTNNAGARFIETGKLMDYVYDNWQTKTLHKQGEQLQDAKSIAVKDGKELSVGLVLDKDLTYWEGPSQGEPQVEVTATKEVSNKQLTAPVKKNTAVYDVTVKTEKDLGYIAGANPETAHLNTAQDVEKANFFVLTGRAIKNFFTNLF</sequence>
<comment type="caution">
    <text evidence="18">The sequence shown here is derived from an EMBL/GenBank/DDBJ whole genome shotgun (WGS) entry which is preliminary data.</text>
</comment>
<dbReference type="EC" id="3.4.16.4" evidence="4"/>
<evidence type="ECO:0000256" key="4">
    <source>
        <dbReference type="ARBA" id="ARBA00012448"/>
    </source>
</evidence>
<dbReference type="Gene3D" id="2.60.410.10">
    <property type="entry name" value="D-Ala-D-Ala carboxypeptidase, C-terminal domain"/>
    <property type="match status" value="1"/>
</dbReference>
<keyword evidence="5 18" id="KW-0121">Carboxypeptidase</keyword>
<proteinExistence type="inferred from homology"/>
<dbReference type="GO" id="GO:0008360">
    <property type="term" value="P:regulation of cell shape"/>
    <property type="evidence" value="ECO:0007669"/>
    <property type="project" value="UniProtKB-KW"/>
</dbReference>
<feature type="active site" description="Proton acceptor" evidence="13">
    <location>
        <position position="68"/>
    </location>
</feature>
<dbReference type="InterPro" id="IPR012907">
    <property type="entry name" value="Peptidase_S11_C"/>
</dbReference>
<dbReference type="InterPro" id="IPR018044">
    <property type="entry name" value="Peptidase_S11"/>
</dbReference>
<keyword evidence="9" id="KW-0133">Cell shape</keyword>
<dbReference type="GO" id="GO:0006508">
    <property type="term" value="P:proteolysis"/>
    <property type="evidence" value="ECO:0007669"/>
    <property type="project" value="UniProtKB-KW"/>
</dbReference>
<evidence type="ECO:0000256" key="14">
    <source>
        <dbReference type="PIRSR" id="PIRSR618044-2"/>
    </source>
</evidence>
<name>A0A1L8REZ1_9ENTE</name>
<evidence type="ECO:0000256" key="12">
    <source>
        <dbReference type="ARBA" id="ARBA00034000"/>
    </source>
</evidence>
<keyword evidence="8" id="KW-0378">Hydrolase</keyword>
<dbReference type="GO" id="GO:0009002">
    <property type="term" value="F:serine-type D-Ala-D-Ala carboxypeptidase activity"/>
    <property type="evidence" value="ECO:0007669"/>
    <property type="project" value="UniProtKB-EC"/>
</dbReference>
<keyword evidence="7 16" id="KW-0732">Signal</keyword>
<evidence type="ECO:0000256" key="2">
    <source>
        <dbReference type="ARBA" id="ARBA00004752"/>
    </source>
</evidence>
<evidence type="ECO:0000256" key="10">
    <source>
        <dbReference type="ARBA" id="ARBA00022984"/>
    </source>
</evidence>
<dbReference type="Pfam" id="PF07943">
    <property type="entry name" value="PBP5_C"/>
    <property type="match status" value="1"/>
</dbReference>
<feature type="domain" description="Peptidase S11 D-Ala-D-Ala carboxypeptidase A C-terminal" evidence="17">
    <location>
        <begin position="308"/>
        <end position="412"/>
    </location>
</feature>
<dbReference type="AlphaFoldDB" id="A0A1L8REZ1"/>
<evidence type="ECO:0000256" key="15">
    <source>
        <dbReference type="RuleBase" id="RU004016"/>
    </source>
</evidence>
<evidence type="ECO:0000256" key="13">
    <source>
        <dbReference type="PIRSR" id="PIRSR618044-1"/>
    </source>
</evidence>
<dbReference type="STRING" id="214095.RU97_GL002328"/>
<dbReference type="GO" id="GO:0071555">
    <property type="term" value="P:cell wall organization"/>
    <property type="evidence" value="ECO:0007669"/>
    <property type="project" value="UniProtKB-KW"/>
</dbReference>
<evidence type="ECO:0000256" key="5">
    <source>
        <dbReference type="ARBA" id="ARBA00022645"/>
    </source>
</evidence>
<dbReference type="SUPFAM" id="SSF56601">
    <property type="entry name" value="beta-lactamase/transpeptidase-like"/>
    <property type="match status" value="1"/>
</dbReference>
<comment type="similarity">
    <text evidence="3 15">Belongs to the peptidase S11 family.</text>
</comment>
<dbReference type="InterPro" id="IPR037167">
    <property type="entry name" value="Peptidase_S11_C_sf"/>
</dbReference>
<keyword evidence="19" id="KW-1185">Reference proteome</keyword>
<comment type="pathway">
    <text evidence="2">Cell wall biogenesis; peptidoglycan biosynthesis.</text>
</comment>
<accession>A0A1L8REZ1</accession>
<evidence type="ECO:0000256" key="7">
    <source>
        <dbReference type="ARBA" id="ARBA00022729"/>
    </source>
</evidence>
<evidence type="ECO:0000313" key="18">
    <source>
        <dbReference type="EMBL" id="OJG18255.1"/>
    </source>
</evidence>
<feature type="active site" description="Acyl-ester intermediate" evidence="13">
    <location>
        <position position="65"/>
    </location>
</feature>
<dbReference type="RefSeq" id="WP_067395877.1">
    <property type="nucleotide sequence ID" value="NZ_JXKH01000005.1"/>
</dbReference>
<feature type="binding site" evidence="14">
    <location>
        <position position="254"/>
    </location>
    <ligand>
        <name>substrate</name>
    </ligand>
</feature>
<dbReference type="InterPro" id="IPR015956">
    <property type="entry name" value="Peniciliin-bd_prot_C_sf"/>
</dbReference>
<dbReference type="PRINTS" id="PR00725">
    <property type="entry name" value="DADACBPTASE1"/>
</dbReference>
<dbReference type="UniPathway" id="UPA00219"/>
<dbReference type="PANTHER" id="PTHR21581">
    <property type="entry name" value="D-ALANYL-D-ALANINE CARBOXYPEPTIDASE"/>
    <property type="match status" value="1"/>
</dbReference>
<organism evidence="18 19">
    <name type="scientific">Enterococcus canis</name>
    <dbReference type="NCBI Taxonomy" id="214095"/>
    <lineage>
        <taxon>Bacteria</taxon>
        <taxon>Bacillati</taxon>
        <taxon>Bacillota</taxon>
        <taxon>Bacilli</taxon>
        <taxon>Lactobacillales</taxon>
        <taxon>Enterococcaceae</taxon>
        <taxon>Enterococcus</taxon>
    </lineage>
</organism>
<dbReference type="EMBL" id="JXKH01000005">
    <property type="protein sequence ID" value="OJG18255.1"/>
    <property type="molecule type" value="Genomic_DNA"/>
</dbReference>
<evidence type="ECO:0000256" key="6">
    <source>
        <dbReference type="ARBA" id="ARBA00022670"/>
    </source>
</evidence>
<comment type="function">
    <text evidence="1">Removes C-terminal D-alanyl residues from sugar-peptide cell wall precursors.</text>
</comment>
<reference evidence="18 19" key="1">
    <citation type="submission" date="2014-12" db="EMBL/GenBank/DDBJ databases">
        <title>Draft genome sequences of 29 type strains of Enterococci.</title>
        <authorList>
            <person name="Zhong Z."/>
            <person name="Sun Z."/>
            <person name="Liu W."/>
            <person name="Zhang W."/>
            <person name="Zhang H."/>
        </authorList>
    </citation>
    <scope>NUCLEOTIDE SEQUENCE [LARGE SCALE GENOMIC DNA]</scope>
    <source>
        <strain evidence="18 19">DSM 17029</strain>
    </source>
</reference>
<evidence type="ECO:0000256" key="11">
    <source>
        <dbReference type="ARBA" id="ARBA00023316"/>
    </source>
</evidence>
<feature type="active site" evidence="13">
    <location>
        <position position="129"/>
    </location>
</feature>
<dbReference type="InterPro" id="IPR012338">
    <property type="entry name" value="Beta-lactam/transpept-like"/>
</dbReference>
<keyword evidence="10" id="KW-0573">Peptidoglycan synthesis</keyword>
<evidence type="ECO:0000313" key="19">
    <source>
        <dbReference type="Proteomes" id="UP000181884"/>
    </source>
</evidence>
<dbReference type="PANTHER" id="PTHR21581:SF11">
    <property type="entry name" value="D-ALANYL-D-ALANINE CARBOXYPEPTIDASE DACA"/>
    <property type="match status" value="1"/>
</dbReference>
<evidence type="ECO:0000256" key="1">
    <source>
        <dbReference type="ARBA" id="ARBA00003217"/>
    </source>
</evidence>
<dbReference type="InterPro" id="IPR001967">
    <property type="entry name" value="Peptidase_S11_N"/>
</dbReference>
<dbReference type="Pfam" id="PF00768">
    <property type="entry name" value="Peptidase_S11"/>
    <property type="match status" value="1"/>
</dbReference>